<dbReference type="GO" id="GO:0009007">
    <property type="term" value="F:site-specific DNA-methyltransferase (adenine-specific) activity"/>
    <property type="evidence" value="ECO:0007669"/>
    <property type="project" value="UniProtKB-EC"/>
</dbReference>
<evidence type="ECO:0000256" key="2">
    <source>
        <dbReference type="ARBA" id="ARBA00022603"/>
    </source>
</evidence>
<protein>
    <recommendedName>
        <fullName evidence="1">site-specific DNA-methyltransferase (adenine-specific)</fullName>
        <ecNumber evidence="1">2.1.1.72</ecNumber>
    </recommendedName>
</protein>
<evidence type="ECO:0000256" key="6">
    <source>
        <dbReference type="ARBA" id="ARBA00047942"/>
    </source>
</evidence>
<dbReference type="PANTHER" id="PTHR42933">
    <property type="entry name" value="SLR6095 PROTEIN"/>
    <property type="match status" value="1"/>
</dbReference>
<evidence type="ECO:0000313" key="8">
    <source>
        <dbReference type="EMBL" id="RHF38383.1"/>
    </source>
</evidence>
<reference evidence="8 9" key="1">
    <citation type="submission" date="2018-08" db="EMBL/GenBank/DDBJ databases">
        <title>A genome reference for cultivated species of the human gut microbiota.</title>
        <authorList>
            <person name="Zou Y."/>
            <person name="Xue W."/>
            <person name="Luo G."/>
        </authorList>
    </citation>
    <scope>NUCLEOTIDE SEQUENCE [LARGE SCALE GENOMIC DNA]</scope>
    <source>
        <strain evidence="8 9">AM25-33</strain>
    </source>
</reference>
<sequence>MRKKIGFKFASATFSTVDGSDFVPKLRLLLQGYESEMRRLGLVDIYDLEQFMLYCSYVSRNIVELGVIDFDDRFSIDEVETCIGNEYVAAGFVDYYAELRAHGCVLPNLRGIEFRERDLSGAITMWAQMLASSGLSLMERGEGKTASTIWSVLAEEYGSDSWSKRRGEHATSLSIANLATSLADVERKTVLDLACGNGVYLATALSKGAASACGRDIDASAVMRAKIACFFADPTKNSDIANGDVLKATSATAPAERVFVAPPLGTRLRMSEVGDGGYAREMVAHATGEEAPRAVSVEDFCVLKALDSLTEDGVAILHVSTGFLFQQQRTRQALRRMLVQDGRLQTVIELPGGCVPGSGVKSALLVLTARPNRGGVFIVDCDSKELDGKGLVSKGRGRCEITEAGIDWLVKTVEQREEIPLVATIVEREEILANGSSLCYSAYGEIVDYAAALDEVRSVDEILSDMRSAREAIETLDEQIAGILS</sequence>
<name>A0A414NF10_9ACTN</name>
<dbReference type="GO" id="GO:0003677">
    <property type="term" value="F:DNA binding"/>
    <property type="evidence" value="ECO:0007669"/>
    <property type="project" value="InterPro"/>
</dbReference>
<dbReference type="AlphaFoldDB" id="A0A414NF10"/>
<dbReference type="Proteomes" id="UP000283983">
    <property type="component" value="Unassembled WGS sequence"/>
</dbReference>
<dbReference type="PANTHER" id="PTHR42933:SF4">
    <property type="entry name" value="TYPE I RESTRICTION ENZYME ECOKI METHYLASE SUBUNIT"/>
    <property type="match status" value="1"/>
</dbReference>
<dbReference type="InterPro" id="IPR051537">
    <property type="entry name" value="DNA_Adenine_Mtase"/>
</dbReference>
<evidence type="ECO:0000313" key="9">
    <source>
        <dbReference type="Proteomes" id="UP000283983"/>
    </source>
</evidence>
<dbReference type="CDD" id="cd02440">
    <property type="entry name" value="AdoMet_MTases"/>
    <property type="match status" value="1"/>
</dbReference>
<evidence type="ECO:0000256" key="5">
    <source>
        <dbReference type="ARBA" id="ARBA00022747"/>
    </source>
</evidence>
<dbReference type="InterPro" id="IPR029063">
    <property type="entry name" value="SAM-dependent_MTases_sf"/>
</dbReference>
<dbReference type="RefSeq" id="WP_118102516.1">
    <property type="nucleotide sequence ID" value="NZ_CABJEU010000001.1"/>
</dbReference>
<evidence type="ECO:0000256" key="1">
    <source>
        <dbReference type="ARBA" id="ARBA00011900"/>
    </source>
</evidence>
<keyword evidence="5" id="KW-0680">Restriction system</keyword>
<dbReference type="GO" id="GO:0009307">
    <property type="term" value="P:DNA restriction-modification system"/>
    <property type="evidence" value="ECO:0007669"/>
    <property type="project" value="UniProtKB-KW"/>
</dbReference>
<dbReference type="SUPFAM" id="SSF53335">
    <property type="entry name" value="S-adenosyl-L-methionine-dependent methyltransferases"/>
    <property type="match status" value="1"/>
</dbReference>
<evidence type="ECO:0000256" key="3">
    <source>
        <dbReference type="ARBA" id="ARBA00022679"/>
    </source>
</evidence>
<comment type="catalytic activity">
    <reaction evidence="6">
        <text>a 2'-deoxyadenosine in DNA + S-adenosyl-L-methionine = an N(6)-methyl-2'-deoxyadenosine in DNA + S-adenosyl-L-homocysteine + H(+)</text>
        <dbReference type="Rhea" id="RHEA:15197"/>
        <dbReference type="Rhea" id="RHEA-COMP:12418"/>
        <dbReference type="Rhea" id="RHEA-COMP:12419"/>
        <dbReference type="ChEBI" id="CHEBI:15378"/>
        <dbReference type="ChEBI" id="CHEBI:57856"/>
        <dbReference type="ChEBI" id="CHEBI:59789"/>
        <dbReference type="ChEBI" id="CHEBI:90615"/>
        <dbReference type="ChEBI" id="CHEBI:90616"/>
        <dbReference type="EC" id="2.1.1.72"/>
    </reaction>
</comment>
<keyword evidence="2 8" id="KW-0489">Methyltransferase</keyword>
<evidence type="ECO:0000256" key="4">
    <source>
        <dbReference type="ARBA" id="ARBA00022691"/>
    </source>
</evidence>
<dbReference type="Gene3D" id="3.40.50.150">
    <property type="entry name" value="Vaccinia Virus protein VP39"/>
    <property type="match status" value="1"/>
</dbReference>
<organism evidence="8 9">
    <name type="scientific">Collinsella intestinalis</name>
    <dbReference type="NCBI Taxonomy" id="147207"/>
    <lineage>
        <taxon>Bacteria</taxon>
        <taxon>Bacillati</taxon>
        <taxon>Actinomycetota</taxon>
        <taxon>Coriobacteriia</taxon>
        <taxon>Coriobacteriales</taxon>
        <taxon>Coriobacteriaceae</taxon>
        <taxon>Collinsella</taxon>
    </lineage>
</organism>
<feature type="domain" description="DNA methylase adenine-specific" evidence="7">
    <location>
        <begin position="162"/>
        <end position="443"/>
    </location>
</feature>
<gene>
    <name evidence="8" type="ORF">DW682_01345</name>
</gene>
<comment type="caution">
    <text evidence="8">The sequence shown here is derived from an EMBL/GenBank/DDBJ whole genome shotgun (WGS) entry which is preliminary data.</text>
</comment>
<accession>A0A414NF10</accession>
<evidence type="ECO:0000259" key="7">
    <source>
        <dbReference type="Pfam" id="PF02384"/>
    </source>
</evidence>
<dbReference type="EC" id="2.1.1.72" evidence="1"/>
<dbReference type="InParanoid" id="A0A414NF10"/>
<dbReference type="InterPro" id="IPR003356">
    <property type="entry name" value="DNA_methylase_A-5"/>
</dbReference>
<keyword evidence="4" id="KW-0949">S-adenosyl-L-methionine</keyword>
<proteinExistence type="predicted"/>
<dbReference type="GO" id="GO:0032259">
    <property type="term" value="P:methylation"/>
    <property type="evidence" value="ECO:0007669"/>
    <property type="project" value="UniProtKB-KW"/>
</dbReference>
<keyword evidence="3 8" id="KW-0808">Transferase</keyword>
<keyword evidence="9" id="KW-1185">Reference proteome</keyword>
<dbReference type="EMBL" id="QSLJ01000001">
    <property type="protein sequence ID" value="RHF38383.1"/>
    <property type="molecule type" value="Genomic_DNA"/>
</dbReference>
<dbReference type="GO" id="GO:0008170">
    <property type="term" value="F:N-methyltransferase activity"/>
    <property type="evidence" value="ECO:0007669"/>
    <property type="project" value="InterPro"/>
</dbReference>
<dbReference type="Pfam" id="PF02384">
    <property type="entry name" value="N6_Mtase"/>
    <property type="match status" value="1"/>
</dbReference>